<evidence type="ECO:0000313" key="3">
    <source>
        <dbReference type="Proteomes" id="UP001556367"/>
    </source>
</evidence>
<dbReference type="EMBL" id="JASNQZ010000002">
    <property type="protein sequence ID" value="KAL0960184.1"/>
    <property type="molecule type" value="Genomic_DNA"/>
</dbReference>
<sequence length="148" mass="16201">MKISLISLFALAATALAIPTPLIHPIEITIPTSFSKWEVGSSQLIAWKTVPPKPQGPLGRSLNIPEIAPRAVGYRITIYLLKDGRIFDFGTSYYELVGVLAADIRVREGRTTIQVPENLPTGKYSLGVVGGPGTESREFCIYRRGEKC</sequence>
<proteinExistence type="predicted"/>
<feature type="signal peptide" evidence="1">
    <location>
        <begin position="1"/>
        <end position="17"/>
    </location>
</feature>
<organism evidence="2 3">
    <name type="scientific">Hohenbuehelia grisea</name>
    <dbReference type="NCBI Taxonomy" id="104357"/>
    <lineage>
        <taxon>Eukaryota</taxon>
        <taxon>Fungi</taxon>
        <taxon>Dikarya</taxon>
        <taxon>Basidiomycota</taxon>
        <taxon>Agaricomycotina</taxon>
        <taxon>Agaricomycetes</taxon>
        <taxon>Agaricomycetidae</taxon>
        <taxon>Agaricales</taxon>
        <taxon>Pleurotineae</taxon>
        <taxon>Pleurotaceae</taxon>
        <taxon>Hohenbuehelia</taxon>
    </lineage>
</organism>
<evidence type="ECO:0000256" key="1">
    <source>
        <dbReference type="SAM" id="SignalP"/>
    </source>
</evidence>
<keyword evidence="1" id="KW-0732">Signal</keyword>
<dbReference type="Proteomes" id="UP001556367">
    <property type="component" value="Unassembled WGS sequence"/>
</dbReference>
<name>A0ABR3JW94_9AGAR</name>
<evidence type="ECO:0000313" key="2">
    <source>
        <dbReference type="EMBL" id="KAL0960184.1"/>
    </source>
</evidence>
<gene>
    <name evidence="2" type="ORF">HGRIS_011818</name>
</gene>
<reference evidence="3" key="1">
    <citation type="submission" date="2024-06" db="EMBL/GenBank/DDBJ databases">
        <title>Multi-omics analyses provide insights into the biosynthesis of the anticancer antibiotic pleurotin in Hohenbuehelia grisea.</title>
        <authorList>
            <person name="Weaver J.A."/>
            <person name="Alberti F."/>
        </authorList>
    </citation>
    <scope>NUCLEOTIDE SEQUENCE [LARGE SCALE GENOMIC DNA]</scope>
    <source>
        <strain evidence="3">T-177</strain>
    </source>
</reference>
<accession>A0ABR3JW94</accession>
<feature type="chain" id="PRO_5046106425" evidence="1">
    <location>
        <begin position="18"/>
        <end position="148"/>
    </location>
</feature>
<keyword evidence="3" id="KW-1185">Reference proteome</keyword>
<protein>
    <submittedName>
        <fullName evidence="2">Uncharacterized protein</fullName>
    </submittedName>
</protein>
<comment type="caution">
    <text evidence="2">The sequence shown here is derived from an EMBL/GenBank/DDBJ whole genome shotgun (WGS) entry which is preliminary data.</text>
</comment>